<evidence type="ECO:0000313" key="2">
    <source>
        <dbReference type="EMBL" id="MBL4929309.1"/>
    </source>
</evidence>
<feature type="domain" description="YjiS-like" evidence="1">
    <location>
        <begin position="25"/>
        <end position="58"/>
    </location>
</feature>
<dbReference type="RefSeq" id="WP_202661845.1">
    <property type="nucleotide sequence ID" value="NZ_JAESVP010000007.1"/>
</dbReference>
<dbReference type="Proteomes" id="UP000619033">
    <property type="component" value="Unassembled WGS sequence"/>
</dbReference>
<gene>
    <name evidence="2" type="ORF">JI744_14460</name>
</gene>
<dbReference type="InterPro" id="IPR009506">
    <property type="entry name" value="YjiS-like"/>
</dbReference>
<dbReference type="EMBL" id="JAESVP010000007">
    <property type="protein sequence ID" value="MBL4929309.1"/>
    <property type="molecule type" value="Genomic_DNA"/>
</dbReference>
<sequence>MAYANSTRAVSVSLSDRLAATLNVLRAALQRRRVYEQTLRELRSLSDRDLSDLGISRSVITMVAREAAYGK</sequence>
<accession>A0A8J7MXH3</accession>
<dbReference type="AlphaFoldDB" id="A0A8J7MXH3"/>
<dbReference type="Pfam" id="PF06568">
    <property type="entry name" value="YjiS-like"/>
    <property type="match status" value="1"/>
</dbReference>
<proteinExistence type="predicted"/>
<reference evidence="2" key="1">
    <citation type="submission" date="2021-01" db="EMBL/GenBank/DDBJ databases">
        <title>Genome seq and assembly of Tabrizicola sp. KVB23.</title>
        <authorList>
            <person name="Chhetri G."/>
        </authorList>
    </citation>
    <scope>NUCLEOTIDE SEQUENCE</scope>
    <source>
        <strain evidence="2">KVB23</strain>
    </source>
</reference>
<name>A0A8J7MXH3_9RHOB</name>
<organism evidence="2 3">
    <name type="scientific">Fuscibacter oryzae</name>
    <dbReference type="NCBI Taxonomy" id="2803939"/>
    <lineage>
        <taxon>Bacteria</taxon>
        <taxon>Pseudomonadati</taxon>
        <taxon>Pseudomonadota</taxon>
        <taxon>Alphaproteobacteria</taxon>
        <taxon>Rhodobacterales</taxon>
        <taxon>Paracoccaceae</taxon>
        <taxon>Fuscibacter</taxon>
    </lineage>
</organism>
<evidence type="ECO:0000259" key="1">
    <source>
        <dbReference type="Pfam" id="PF06568"/>
    </source>
</evidence>
<comment type="caution">
    <text evidence="2">The sequence shown here is derived from an EMBL/GenBank/DDBJ whole genome shotgun (WGS) entry which is preliminary data.</text>
</comment>
<evidence type="ECO:0000313" key="3">
    <source>
        <dbReference type="Proteomes" id="UP000619033"/>
    </source>
</evidence>
<protein>
    <submittedName>
        <fullName evidence="2">DUF1127 domain-containing protein</fullName>
    </submittedName>
</protein>
<keyword evidence="3" id="KW-1185">Reference proteome</keyword>